<dbReference type="InterPro" id="IPR036038">
    <property type="entry name" value="Aminotransferase-like"/>
</dbReference>
<evidence type="ECO:0000256" key="2">
    <source>
        <dbReference type="ARBA" id="ARBA00009320"/>
    </source>
</evidence>
<comment type="similarity">
    <text evidence="2">Belongs to the class-IV pyridoxal-phosphate-dependent aminotransferase family.</text>
</comment>
<dbReference type="InterPro" id="IPR001544">
    <property type="entry name" value="Aminotrans_IV"/>
</dbReference>
<dbReference type="InterPro" id="IPR050571">
    <property type="entry name" value="Class-IV_PLP-Dep_Aminotrnsfr"/>
</dbReference>
<keyword evidence="4" id="KW-0032">Aminotransferase</keyword>
<dbReference type="GO" id="GO:0008652">
    <property type="term" value="P:amino acid biosynthetic process"/>
    <property type="evidence" value="ECO:0007669"/>
    <property type="project" value="UniProtKB-ARBA"/>
</dbReference>
<accession>A0A5B8RB41</accession>
<dbReference type="EC" id="2.6.1.21" evidence="4"/>
<keyword evidence="4" id="KW-0808">Transferase</keyword>
<organism evidence="4">
    <name type="scientific">uncultured organism</name>
    <dbReference type="NCBI Taxonomy" id="155900"/>
    <lineage>
        <taxon>unclassified sequences</taxon>
        <taxon>environmental samples</taxon>
    </lineage>
</organism>
<proteinExistence type="inferred from homology"/>
<dbReference type="InterPro" id="IPR043132">
    <property type="entry name" value="BCAT-like_C"/>
</dbReference>
<dbReference type="PANTHER" id="PTHR42743">
    <property type="entry name" value="AMINO-ACID AMINOTRANSFERASE"/>
    <property type="match status" value="1"/>
</dbReference>
<comment type="cofactor">
    <cofactor evidence="1">
        <name>pyridoxal 5'-phosphate</name>
        <dbReference type="ChEBI" id="CHEBI:597326"/>
    </cofactor>
</comment>
<name>A0A5B8RB41_9ZZZZ</name>
<protein>
    <submittedName>
        <fullName evidence="4">D-alanine aminotransferase</fullName>
        <ecNumber evidence="4">2.6.1.21</ecNumber>
    </submittedName>
</protein>
<dbReference type="Pfam" id="PF01063">
    <property type="entry name" value="Aminotran_4"/>
    <property type="match status" value="1"/>
</dbReference>
<reference evidence="4" key="1">
    <citation type="submission" date="2019-06" db="EMBL/GenBank/DDBJ databases">
        <authorList>
            <person name="Murdoch R.W."/>
            <person name="Fathepure B."/>
        </authorList>
    </citation>
    <scope>NUCLEOTIDE SEQUENCE</scope>
</reference>
<dbReference type="Gene3D" id="3.30.470.10">
    <property type="match status" value="1"/>
</dbReference>
<dbReference type="EMBL" id="MN079077">
    <property type="protein sequence ID" value="QEA03897.1"/>
    <property type="molecule type" value="Genomic_DNA"/>
</dbReference>
<dbReference type="InterPro" id="IPR018300">
    <property type="entry name" value="Aminotrans_IV_CS"/>
</dbReference>
<dbReference type="PANTHER" id="PTHR42743:SF10">
    <property type="entry name" value="D-ALANINE AMINOTRANSFERASE"/>
    <property type="match status" value="1"/>
</dbReference>
<dbReference type="Gene3D" id="3.20.10.10">
    <property type="entry name" value="D-amino Acid Aminotransferase, subunit A, domain 2"/>
    <property type="match status" value="1"/>
</dbReference>
<sequence>MTAGDAPCYLNGEWLVLSEARVSPMDRGYLFGDGVYEVIPAYSGRAFLLERHIARLRDSLAAIGLDAGTLAPEAVVSGLLEGAEVDCSVYLQITRGVAPHRDHRFPAQPEPGVFAYRAPMPPPVVEGTDGVAVILREDIRWARCDIKAVSLLGNVLLRQAAEEAGAFETLLQRGGRITEASASNLFAVIGGTVVTPPLGPSLLPGVTRAFILELARGIGLPVAEQPIEVDGIAAAEEVWLTSSTREIVPVTQIDGASVGDGSPGPVWRRLREAFDRHKAAFRVAAATEVPA</sequence>
<dbReference type="InterPro" id="IPR043131">
    <property type="entry name" value="BCAT-like_N"/>
</dbReference>
<gene>
    <name evidence="4" type="primary">dat</name>
    <name evidence="4" type="ORF">KBTEX_00197</name>
</gene>
<evidence type="ECO:0000313" key="4">
    <source>
        <dbReference type="EMBL" id="QEA03897.1"/>
    </source>
</evidence>
<dbReference type="PROSITE" id="PS00770">
    <property type="entry name" value="AA_TRANSFER_CLASS_4"/>
    <property type="match status" value="1"/>
</dbReference>
<dbReference type="GO" id="GO:0046394">
    <property type="term" value="P:carboxylic acid biosynthetic process"/>
    <property type="evidence" value="ECO:0007669"/>
    <property type="project" value="UniProtKB-ARBA"/>
</dbReference>
<dbReference type="SUPFAM" id="SSF56752">
    <property type="entry name" value="D-aminoacid aminotransferase-like PLP-dependent enzymes"/>
    <property type="match status" value="1"/>
</dbReference>
<evidence type="ECO:0000256" key="1">
    <source>
        <dbReference type="ARBA" id="ARBA00001933"/>
    </source>
</evidence>
<evidence type="ECO:0000256" key="3">
    <source>
        <dbReference type="ARBA" id="ARBA00022898"/>
    </source>
</evidence>
<keyword evidence="3" id="KW-0663">Pyridoxal phosphate</keyword>
<dbReference type="AlphaFoldDB" id="A0A5B8RB41"/>
<dbReference type="FunFam" id="3.20.10.10:FF:000002">
    <property type="entry name" value="D-alanine aminotransferase"/>
    <property type="match status" value="1"/>
</dbReference>
<dbReference type="GO" id="GO:0047810">
    <property type="term" value="F:D-alanine-2-oxoglutarate aminotransferase activity"/>
    <property type="evidence" value="ECO:0007669"/>
    <property type="project" value="UniProtKB-EC"/>
</dbReference>